<keyword evidence="1" id="KW-0472">Membrane</keyword>
<dbReference type="Pfam" id="PF12822">
    <property type="entry name" value="ECF_trnsprt"/>
    <property type="match status" value="1"/>
</dbReference>
<dbReference type="RefSeq" id="WP_271713528.1">
    <property type="nucleotide sequence ID" value="NZ_AP024169.1"/>
</dbReference>
<reference evidence="2 3" key="1">
    <citation type="submission" date="2020-11" db="EMBL/GenBank/DDBJ databases">
        <title>Draft genome sequencing of a Lachnospiraceae strain isolated from anoxic soil subjected to BSD treatment.</title>
        <authorList>
            <person name="Uek A."/>
            <person name="Tonouchi A."/>
        </authorList>
    </citation>
    <scope>NUCLEOTIDE SEQUENCE [LARGE SCALE GENOMIC DNA]</scope>
    <source>
        <strain evidence="2 3">TB5</strain>
    </source>
</reference>
<keyword evidence="1" id="KW-1133">Transmembrane helix</keyword>
<name>A0A7R7IEW9_9FIRM</name>
<dbReference type="AlphaFoldDB" id="A0A7R7IEW9"/>
<evidence type="ECO:0000313" key="3">
    <source>
        <dbReference type="Proteomes" id="UP000595897"/>
    </source>
</evidence>
<protein>
    <submittedName>
        <fullName evidence="2">Membrane protein</fullName>
    </submittedName>
</protein>
<feature type="transmembrane region" description="Helical" evidence="1">
    <location>
        <begin position="6"/>
        <end position="24"/>
    </location>
</feature>
<keyword evidence="3" id="KW-1185">Reference proteome</keyword>
<feature type="transmembrane region" description="Helical" evidence="1">
    <location>
        <begin position="36"/>
        <end position="62"/>
    </location>
</feature>
<feature type="transmembrane region" description="Helical" evidence="1">
    <location>
        <begin position="74"/>
        <end position="92"/>
    </location>
</feature>
<organism evidence="2 3">
    <name type="scientific">Anaeromicropila herbilytica</name>
    <dbReference type="NCBI Taxonomy" id="2785025"/>
    <lineage>
        <taxon>Bacteria</taxon>
        <taxon>Bacillati</taxon>
        <taxon>Bacillota</taxon>
        <taxon>Clostridia</taxon>
        <taxon>Lachnospirales</taxon>
        <taxon>Lachnospiraceae</taxon>
        <taxon>Anaeromicropila</taxon>
    </lineage>
</organism>
<dbReference type="Proteomes" id="UP000595897">
    <property type="component" value="Chromosome"/>
</dbReference>
<evidence type="ECO:0000313" key="2">
    <source>
        <dbReference type="EMBL" id="BCN32481.1"/>
    </source>
</evidence>
<proteinExistence type="predicted"/>
<dbReference type="EMBL" id="AP024169">
    <property type="protein sequence ID" value="BCN32481.1"/>
    <property type="molecule type" value="Genomic_DNA"/>
</dbReference>
<dbReference type="InterPro" id="IPR024529">
    <property type="entry name" value="ECF_trnsprt_substrate-spec"/>
</dbReference>
<keyword evidence="1" id="KW-0812">Transmembrane</keyword>
<sequence length="198" mass="20950">MNTKKWLSTAVLVLIPACIGINFLGKSFAEALHLPLWLDSIGTCLAACLAGPIVGAICGAANNLIYGLTLSPISLVYALTSAAIGIVVGILANKGQMRHIKGAILTSILAGLVAVIISTPLNVIFWGGMTGNTWGDAVYAWAVAQKLPMFIASFFDEMVVDIPDKIATILIVFGIYKGLPKTLTSLYQSNDKIENLND</sequence>
<dbReference type="KEGG" id="ahb:bsdtb5_37760"/>
<accession>A0A7R7IEW9</accession>
<evidence type="ECO:0000256" key="1">
    <source>
        <dbReference type="SAM" id="Phobius"/>
    </source>
</evidence>
<feature type="transmembrane region" description="Helical" evidence="1">
    <location>
        <begin position="104"/>
        <end position="126"/>
    </location>
</feature>
<dbReference type="GO" id="GO:0022857">
    <property type="term" value="F:transmembrane transporter activity"/>
    <property type="evidence" value="ECO:0007669"/>
    <property type="project" value="InterPro"/>
</dbReference>
<dbReference type="Gene3D" id="1.10.1760.20">
    <property type="match status" value="1"/>
</dbReference>
<gene>
    <name evidence="2" type="ORF">bsdtb5_37760</name>
</gene>